<dbReference type="RefSeq" id="WP_044906041.1">
    <property type="nucleotide sequence ID" value="NZ_JQIF01000062.1"/>
</dbReference>
<gene>
    <name evidence="1" type="ORF">CIAN88_14070</name>
</gene>
<dbReference type="EMBL" id="JQIF01000062">
    <property type="protein sequence ID" value="KGJ52575.1"/>
    <property type="molecule type" value="Genomic_DNA"/>
</dbReference>
<reference evidence="1 2" key="1">
    <citation type="submission" date="2014-08" db="EMBL/GenBank/DDBJ databases">
        <title>Clostridium innocuum, an unnegligible vancomycin-resistant pathogen causing extra-intestinal infections.</title>
        <authorList>
            <person name="Feng Y."/>
            <person name="Chiu C.-H."/>
        </authorList>
    </citation>
    <scope>NUCLEOTIDE SEQUENCE [LARGE SCALE GENOMIC DNA]</scope>
    <source>
        <strain evidence="1 2">AN88</strain>
    </source>
</reference>
<comment type="caution">
    <text evidence="1">The sequence shown here is derived from an EMBL/GenBank/DDBJ whole genome shotgun (WGS) entry which is preliminary data.</text>
</comment>
<evidence type="ECO:0000313" key="1">
    <source>
        <dbReference type="EMBL" id="KGJ52575.1"/>
    </source>
</evidence>
<proteinExistence type="predicted"/>
<protein>
    <submittedName>
        <fullName evidence="1">Uncharacterized protein</fullName>
    </submittedName>
</protein>
<organism evidence="1 2">
    <name type="scientific">Clostridium innocuum</name>
    <dbReference type="NCBI Taxonomy" id="1522"/>
    <lineage>
        <taxon>Bacteria</taxon>
        <taxon>Bacillati</taxon>
        <taxon>Bacillota</taxon>
        <taxon>Clostridia</taxon>
        <taxon>Eubacteriales</taxon>
        <taxon>Clostridiaceae</taxon>
        <taxon>Clostridium</taxon>
    </lineage>
</organism>
<name>A0A099I4F5_CLOIN</name>
<accession>A0A099I4F5</accession>
<sequence>MSSFEELVRECDRLWLNCRCTRLRLTPVKKQVQKENRRKAVELKADWETFLQHAAENLEDAGWKTEMDRRVLALLRSESVLNFAVLKPAVQEEFLSITKQFVRDAMCFDTALELDDIMQAMRNVWIILLLECMLERKLCYHKAIFAYSMLYPYTDNFLDDPAIDRQRKKAFNSWLSERLKGEQRPMDADLYRQVDALVSMIEDTFPRQQFPDVYDALLRIQEGQILSVQQDSRLCEEEIRRISIYKGGASVLADGYLMDGDLSEKEAFFCIAYGFLLQVADDIQDMEEDRILCQHTLASMLHGKRQRLRLAQRLYTYLHEVLFYHYPAKASAMQSFVEKNCRFLLIGSIAKQLHLFPKPFAYRMRRSLPLGLDAVTTLMNESSAMLQSEQIHAVIQAYVQAL</sequence>
<evidence type="ECO:0000313" key="2">
    <source>
        <dbReference type="Proteomes" id="UP000030008"/>
    </source>
</evidence>
<dbReference type="AlphaFoldDB" id="A0A099I4F5"/>
<dbReference type="Proteomes" id="UP000030008">
    <property type="component" value="Unassembled WGS sequence"/>
</dbReference>